<evidence type="ECO:0000313" key="3">
    <source>
        <dbReference type="EMBL" id="MBO2463325.1"/>
    </source>
</evidence>
<accession>A0ABS3S2U0</accession>
<evidence type="ECO:0000256" key="1">
    <source>
        <dbReference type="SAM" id="MobiDB-lite"/>
    </source>
</evidence>
<reference evidence="3 4" key="1">
    <citation type="submission" date="2021-03" db="EMBL/GenBank/DDBJ databases">
        <title>Actinomadura violae sp. nov., isolated from lichen in Thailand.</title>
        <authorList>
            <person name="Kanchanasin P."/>
            <person name="Saeng-In P."/>
            <person name="Phongsopitanun W."/>
            <person name="Yuki M."/>
            <person name="Kudo T."/>
            <person name="Ohkuma M."/>
            <person name="Tanasupawat S."/>
        </authorList>
    </citation>
    <scope>NUCLEOTIDE SEQUENCE [LARGE SCALE GENOMIC DNA]</scope>
    <source>
        <strain evidence="3 4">LCR2-06</strain>
    </source>
</reference>
<protein>
    <recommendedName>
        <fullName evidence="2">DUF6801 domain-containing protein</fullName>
    </recommendedName>
</protein>
<evidence type="ECO:0000259" key="2">
    <source>
        <dbReference type="Pfam" id="PF20611"/>
    </source>
</evidence>
<dbReference type="Pfam" id="PF20611">
    <property type="entry name" value="DUF6801"/>
    <property type="match status" value="1"/>
</dbReference>
<name>A0ABS3S2U0_9ACTN</name>
<organism evidence="3 4">
    <name type="scientific">Actinomadura violacea</name>
    <dbReference type="NCBI Taxonomy" id="2819934"/>
    <lineage>
        <taxon>Bacteria</taxon>
        <taxon>Bacillati</taxon>
        <taxon>Actinomycetota</taxon>
        <taxon>Actinomycetes</taxon>
        <taxon>Streptosporangiales</taxon>
        <taxon>Thermomonosporaceae</taxon>
        <taxon>Actinomadura</taxon>
    </lineage>
</organism>
<dbReference type="InterPro" id="IPR046542">
    <property type="entry name" value="DUF6801"/>
</dbReference>
<comment type="caution">
    <text evidence="3">The sequence shown here is derived from an EMBL/GenBank/DDBJ whole genome shotgun (WGS) entry which is preliminary data.</text>
</comment>
<feature type="region of interest" description="Disordered" evidence="1">
    <location>
        <begin position="22"/>
        <end position="50"/>
    </location>
</feature>
<dbReference type="RefSeq" id="WP_208248407.1">
    <property type="nucleotide sequence ID" value="NZ_JAGEPF010000027.1"/>
</dbReference>
<proteinExistence type="predicted"/>
<sequence>MAIGSPSAASAAGTRHAFTVTAKDAKGRVSPPSVPYSAETPRAADGSLSQSYTCDVPRIGRQALTLETGAVFPASFYAPYSPAEPAPVDVHSLTGLSADTARALTRWGARSVDGQLVLDTRFSAYGESRPVPVWSRLGATTVPERSAFTVQSTGEWQLPYRFPGQWRDVAATVDVEGLDLTLTPRDAAGRPTALGTLRAHCAPLPGLPTRLADTRIGYPPCDHCPGPSDHSYSAVVGGPSRLGALGASVPLNGRFDFVHRWDTDTYDGDLALDPVAFDFDLLGFLPGRVRLQFVQEGKATAPAGSGGVAFHVPMRVEVADFSLFGVRIGGGADCRTGRPADVRLERPGSFTYDPLFGAYQMPALSGCGPYTDVLNGLFAWSGGTIGLSLSPA</sequence>
<dbReference type="Proteomes" id="UP000680206">
    <property type="component" value="Unassembled WGS sequence"/>
</dbReference>
<feature type="domain" description="DUF6801" evidence="2">
    <location>
        <begin position="51"/>
        <end position="212"/>
    </location>
</feature>
<evidence type="ECO:0000313" key="4">
    <source>
        <dbReference type="Proteomes" id="UP000680206"/>
    </source>
</evidence>
<dbReference type="EMBL" id="JAGEPF010000027">
    <property type="protein sequence ID" value="MBO2463325.1"/>
    <property type="molecule type" value="Genomic_DNA"/>
</dbReference>
<keyword evidence="4" id="KW-1185">Reference proteome</keyword>
<gene>
    <name evidence="3" type="ORF">J4709_37740</name>
</gene>